<keyword evidence="2" id="KW-1185">Reference proteome</keyword>
<proteinExistence type="predicted"/>
<evidence type="ECO:0000313" key="1">
    <source>
        <dbReference type="EMBL" id="KAI8010339.1"/>
    </source>
</evidence>
<reference evidence="1 2" key="1">
    <citation type="journal article" date="2022" name="Plant J.">
        <title>Chromosome-level genome of Camellia lanceoleosa provides a valuable resource for understanding genome evolution and self-incompatibility.</title>
        <authorList>
            <person name="Gong W."/>
            <person name="Xiao S."/>
            <person name="Wang L."/>
            <person name="Liao Z."/>
            <person name="Chang Y."/>
            <person name="Mo W."/>
            <person name="Hu G."/>
            <person name="Li W."/>
            <person name="Zhao G."/>
            <person name="Zhu H."/>
            <person name="Hu X."/>
            <person name="Ji K."/>
            <person name="Xiang X."/>
            <person name="Song Q."/>
            <person name="Yuan D."/>
            <person name="Jin S."/>
            <person name="Zhang L."/>
        </authorList>
    </citation>
    <scope>NUCLEOTIDE SEQUENCE [LARGE SCALE GENOMIC DNA]</scope>
    <source>
        <strain evidence="1">SQ_2022a</strain>
    </source>
</reference>
<accession>A0ACC0HBI3</accession>
<dbReference type="EMBL" id="CM045762">
    <property type="protein sequence ID" value="KAI8010339.1"/>
    <property type="molecule type" value="Genomic_DNA"/>
</dbReference>
<dbReference type="Proteomes" id="UP001060215">
    <property type="component" value="Chromosome 5"/>
</dbReference>
<gene>
    <name evidence="1" type="ORF">LOK49_LG06G03117</name>
</gene>
<organism evidence="1 2">
    <name type="scientific">Camellia lanceoleosa</name>
    <dbReference type="NCBI Taxonomy" id="1840588"/>
    <lineage>
        <taxon>Eukaryota</taxon>
        <taxon>Viridiplantae</taxon>
        <taxon>Streptophyta</taxon>
        <taxon>Embryophyta</taxon>
        <taxon>Tracheophyta</taxon>
        <taxon>Spermatophyta</taxon>
        <taxon>Magnoliopsida</taxon>
        <taxon>eudicotyledons</taxon>
        <taxon>Gunneridae</taxon>
        <taxon>Pentapetalae</taxon>
        <taxon>asterids</taxon>
        <taxon>Ericales</taxon>
        <taxon>Theaceae</taxon>
        <taxon>Camellia</taxon>
    </lineage>
</organism>
<name>A0ACC0HBI3_9ERIC</name>
<sequence>MQTLALRTILRKRKREGGRRRRTRTRTRTRENEKTQIKATSELNLLNLPEEILIEILSRLPLKSLLQFNLVSKQWRSLIQSGSVKSVVPKHKVLVCGMFSSLYSIDEDFCVKRVPKPNQKNPSHGDVEISSSCNGLILIRVHDDLFLWNLLTRCSKKVLGYEDLHDEDYYIVSGLCFDSLSNEYKAVMALSHLTPSYGGEFAVVGNFRSKTWTEVHFPYRFSSVNLGPVLNENLHWFASKKSSDHFLAPHEIVYFNPRMNKFKKLPMPQPRNGDGDILFGLGVLEGCLCMVRCCDEHPSHHVGIVEVLAMKEYGKQESWIITFILSNVPNLNIFDEIVPLCSAKNGEVLMKVAMDHIRAYNPIDNSQRKVRIPNKRNCLNAIVYEESLVTPPDNNWEEEELRGEATYISVSGVVHETSQRVECVAGDGSEPIASYVPLRKGIGVSTCRGTKSYADIVKEGGGEANKLLKVAISNEGSEWLQRCIVVRIKKEILHQKFSLVVDIIQDLCDDIRLWDEDLPMVTSRLVWLHCYGIPFHAWNTSTFQSIGSLWGGHNQIGG</sequence>
<comment type="caution">
    <text evidence="1">The sequence shown here is derived from an EMBL/GenBank/DDBJ whole genome shotgun (WGS) entry which is preliminary data.</text>
</comment>
<evidence type="ECO:0000313" key="2">
    <source>
        <dbReference type="Proteomes" id="UP001060215"/>
    </source>
</evidence>
<protein>
    <submittedName>
        <fullName evidence="1">F-box/kelch-repeat protein</fullName>
    </submittedName>
</protein>